<dbReference type="OrthoDB" id="8150723at2"/>
<gene>
    <name evidence="2" type="ORF">SAMN04487865_11192</name>
</gene>
<organism evidence="2 3">
    <name type="scientific">Succinivibrio dextrinosolvens</name>
    <dbReference type="NCBI Taxonomy" id="83771"/>
    <lineage>
        <taxon>Bacteria</taxon>
        <taxon>Pseudomonadati</taxon>
        <taxon>Pseudomonadota</taxon>
        <taxon>Gammaproteobacteria</taxon>
        <taxon>Aeromonadales</taxon>
        <taxon>Succinivibrionaceae</taxon>
        <taxon>Succinivibrio</taxon>
    </lineage>
</organism>
<accession>A0A662ZF37</accession>
<name>A0A662ZF37_9GAMM</name>
<dbReference type="Pfam" id="PF01695">
    <property type="entry name" value="IstB_IS21"/>
    <property type="match status" value="1"/>
</dbReference>
<dbReference type="PANTHER" id="PTHR30050">
    <property type="entry name" value="CHROMOSOMAL REPLICATION INITIATOR PROTEIN DNAA"/>
    <property type="match status" value="1"/>
</dbReference>
<protein>
    <submittedName>
        <fullName evidence="2">DNA replication protein DnaC</fullName>
    </submittedName>
</protein>
<dbReference type="EMBL" id="FOSF01000119">
    <property type="protein sequence ID" value="SFK57484.1"/>
    <property type="molecule type" value="Genomic_DNA"/>
</dbReference>
<dbReference type="GO" id="GO:0005524">
    <property type="term" value="F:ATP binding"/>
    <property type="evidence" value="ECO:0007669"/>
    <property type="project" value="InterPro"/>
</dbReference>
<dbReference type="InterPro" id="IPR028350">
    <property type="entry name" value="DNAC/IstB-like"/>
</dbReference>
<proteinExistence type="predicted"/>
<dbReference type="CDD" id="cd00009">
    <property type="entry name" value="AAA"/>
    <property type="match status" value="1"/>
</dbReference>
<dbReference type="PIRSF" id="PIRSF003073">
    <property type="entry name" value="DNAC_TnpB_IstB"/>
    <property type="match status" value="1"/>
</dbReference>
<dbReference type="InterPro" id="IPR027417">
    <property type="entry name" value="P-loop_NTPase"/>
</dbReference>
<dbReference type="SUPFAM" id="SSF52540">
    <property type="entry name" value="P-loop containing nucleoside triphosphate hydrolases"/>
    <property type="match status" value="1"/>
</dbReference>
<sequence length="263" mass="29573">MESFNTDAPVVLLNEQSELIAMAKDLKLDGIAAELEDQMSNPVIFNGMKFEERIKKCLESQKAVELSKTFEKLYRKSKLPRKIYLSQIASSMPKGLLPEKLALLAETNYIKQGVNIVITGATGVGKSALSIAAAIEAIRKGYTVRYFRMMELISILNAKVDDSFIRFRELLHRTDVLLIDDFGGCMLEDDIVAKLNEIVDARYNEGATIITTQLRMSNMKEVIKTQGPICDAFCNRLFRNSDIEIRLTGASWRGRPEEIRGAK</sequence>
<dbReference type="GO" id="GO:0006260">
    <property type="term" value="P:DNA replication"/>
    <property type="evidence" value="ECO:0007669"/>
    <property type="project" value="TreeGrafter"/>
</dbReference>
<dbReference type="InterPro" id="IPR002611">
    <property type="entry name" value="IstB_ATP-bd"/>
</dbReference>
<keyword evidence="3" id="KW-1185">Reference proteome</keyword>
<evidence type="ECO:0000259" key="1">
    <source>
        <dbReference type="Pfam" id="PF01695"/>
    </source>
</evidence>
<evidence type="ECO:0000313" key="3">
    <source>
        <dbReference type="Proteomes" id="UP000243374"/>
    </source>
</evidence>
<reference evidence="2 3" key="1">
    <citation type="submission" date="2016-10" db="EMBL/GenBank/DDBJ databases">
        <authorList>
            <person name="Varghese N."/>
            <person name="Submissions S."/>
        </authorList>
    </citation>
    <scope>NUCLEOTIDE SEQUENCE [LARGE SCALE GENOMIC DNA]</scope>
    <source>
        <strain evidence="2 3">22B</strain>
    </source>
</reference>
<dbReference type="AlphaFoldDB" id="A0A662ZF37"/>
<evidence type="ECO:0000313" key="2">
    <source>
        <dbReference type="EMBL" id="SFK57484.1"/>
    </source>
</evidence>
<dbReference type="Gene3D" id="3.40.50.300">
    <property type="entry name" value="P-loop containing nucleotide triphosphate hydrolases"/>
    <property type="match status" value="1"/>
</dbReference>
<dbReference type="RefSeq" id="WP_074841939.1">
    <property type="nucleotide sequence ID" value="NZ_CP047056.1"/>
</dbReference>
<dbReference type="PANTHER" id="PTHR30050:SF4">
    <property type="entry name" value="ATP-BINDING PROTEIN RV3427C IN INSERTION SEQUENCE-RELATED"/>
    <property type="match status" value="1"/>
</dbReference>
<dbReference type="Proteomes" id="UP000243374">
    <property type="component" value="Unassembled WGS sequence"/>
</dbReference>
<feature type="domain" description="IstB-like ATP-binding" evidence="1">
    <location>
        <begin position="22"/>
        <end position="255"/>
    </location>
</feature>